<dbReference type="Gene3D" id="1.10.510.10">
    <property type="entry name" value="Transferase(Phosphotransferase) domain 1"/>
    <property type="match status" value="1"/>
</dbReference>
<dbReference type="SUPFAM" id="SSF56112">
    <property type="entry name" value="Protein kinase-like (PK-like)"/>
    <property type="match status" value="1"/>
</dbReference>
<dbReference type="EMBL" id="ML976679">
    <property type="protein sequence ID" value="KAF1973616.1"/>
    <property type="molecule type" value="Genomic_DNA"/>
</dbReference>
<organism evidence="3 4">
    <name type="scientific">Bimuria novae-zelandiae CBS 107.79</name>
    <dbReference type="NCBI Taxonomy" id="1447943"/>
    <lineage>
        <taxon>Eukaryota</taxon>
        <taxon>Fungi</taxon>
        <taxon>Dikarya</taxon>
        <taxon>Ascomycota</taxon>
        <taxon>Pezizomycotina</taxon>
        <taxon>Dothideomycetes</taxon>
        <taxon>Pleosporomycetidae</taxon>
        <taxon>Pleosporales</taxon>
        <taxon>Massarineae</taxon>
        <taxon>Didymosphaeriaceae</taxon>
        <taxon>Bimuria</taxon>
    </lineage>
</organism>
<feature type="domain" description="Protein kinase" evidence="2">
    <location>
        <begin position="1"/>
        <end position="302"/>
    </location>
</feature>
<dbReference type="AlphaFoldDB" id="A0A6A5VF13"/>
<dbReference type="InterPro" id="IPR011009">
    <property type="entry name" value="Kinase-like_dom_sf"/>
</dbReference>
<feature type="region of interest" description="Disordered" evidence="1">
    <location>
        <begin position="114"/>
        <end position="162"/>
    </location>
</feature>
<dbReference type="PROSITE" id="PS50011">
    <property type="entry name" value="PROTEIN_KINASE_DOM"/>
    <property type="match status" value="1"/>
</dbReference>
<feature type="region of interest" description="Disordered" evidence="1">
    <location>
        <begin position="239"/>
        <end position="265"/>
    </location>
</feature>
<name>A0A6A5VF13_9PLEO</name>
<feature type="compositionally biased region" description="Basic and acidic residues" evidence="1">
    <location>
        <begin position="114"/>
        <end position="137"/>
    </location>
</feature>
<feature type="compositionally biased region" description="Basic and acidic residues" evidence="1">
    <location>
        <begin position="145"/>
        <end position="154"/>
    </location>
</feature>
<protein>
    <recommendedName>
        <fullName evidence="2">Protein kinase domain-containing protein</fullName>
    </recommendedName>
</protein>
<dbReference type="InterPro" id="IPR000719">
    <property type="entry name" value="Prot_kinase_dom"/>
</dbReference>
<dbReference type="Proteomes" id="UP000800036">
    <property type="component" value="Unassembled WGS sequence"/>
</dbReference>
<gene>
    <name evidence="3" type="ORF">BU23DRAFT_127484</name>
</gene>
<dbReference type="GO" id="GO:0004672">
    <property type="term" value="F:protein kinase activity"/>
    <property type="evidence" value="ECO:0007669"/>
    <property type="project" value="InterPro"/>
</dbReference>
<evidence type="ECO:0000313" key="4">
    <source>
        <dbReference type="Proteomes" id="UP000800036"/>
    </source>
</evidence>
<reference evidence="3" key="1">
    <citation type="journal article" date="2020" name="Stud. Mycol.">
        <title>101 Dothideomycetes genomes: a test case for predicting lifestyles and emergence of pathogens.</title>
        <authorList>
            <person name="Haridas S."/>
            <person name="Albert R."/>
            <person name="Binder M."/>
            <person name="Bloem J."/>
            <person name="Labutti K."/>
            <person name="Salamov A."/>
            <person name="Andreopoulos B."/>
            <person name="Baker S."/>
            <person name="Barry K."/>
            <person name="Bills G."/>
            <person name="Bluhm B."/>
            <person name="Cannon C."/>
            <person name="Castanera R."/>
            <person name="Culley D."/>
            <person name="Daum C."/>
            <person name="Ezra D."/>
            <person name="Gonzalez J."/>
            <person name="Henrissat B."/>
            <person name="Kuo A."/>
            <person name="Liang C."/>
            <person name="Lipzen A."/>
            <person name="Lutzoni F."/>
            <person name="Magnuson J."/>
            <person name="Mondo S."/>
            <person name="Nolan M."/>
            <person name="Ohm R."/>
            <person name="Pangilinan J."/>
            <person name="Park H.-J."/>
            <person name="Ramirez L."/>
            <person name="Alfaro M."/>
            <person name="Sun H."/>
            <person name="Tritt A."/>
            <person name="Yoshinaga Y."/>
            <person name="Zwiers L.-H."/>
            <person name="Turgeon B."/>
            <person name="Goodwin S."/>
            <person name="Spatafora J."/>
            <person name="Crous P."/>
            <person name="Grigoriev I."/>
        </authorList>
    </citation>
    <scope>NUCLEOTIDE SEQUENCE</scope>
    <source>
        <strain evidence="3">CBS 107.79</strain>
    </source>
</reference>
<dbReference type="PROSITE" id="PS00108">
    <property type="entry name" value="PROTEIN_KINASE_ST"/>
    <property type="match status" value="1"/>
</dbReference>
<evidence type="ECO:0000313" key="3">
    <source>
        <dbReference type="EMBL" id="KAF1973616.1"/>
    </source>
</evidence>
<dbReference type="InterPro" id="IPR008271">
    <property type="entry name" value="Ser/Thr_kinase_AS"/>
</dbReference>
<sequence>MDAHTADLYTKCDHYSVRYPKGIETWYLYLQYETGGSLSGLLRNHQVNVLEREQVRLFDPDFREHLPEIFLWIVFERLVRACERLRRDPRVRDKQLGFIHHDIKAANMLLKENTEENRRAVESMRRNKRRLEGTSEHNEDDDGERDSLIPEERRGKKRNAPTAYPTPILADFEYCYRLGQDQIWWKVATKRHTAPGKSRVISIYPLSPLSAPSKQYGPYPASPVRTDIFQIGCVMYSLMRNNPPRPQRSERQPRTPRPPPPPSLIQIRRQNINAIARHPLTRPRRLSRSLLVQLASPRRRVS</sequence>
<proteinExistence type="predicted"/>
<accession>A0A6A5VF13</accession>
<dbReference type="OrthoDB" id="3800108at2759"/>
<evidence type="ECO:0000256" key="1">
    <source>
        <dbReference type="SAM" id="MobiDB-lite"/>
    </source>
</evidence>
<dbReference type="GO" id="GO:0005524">
    <property type="term" value="F:ATP binding"/>
    <property type="evidence" value="ECO:0007669"/>
    <property type="project" value="InterPro"/>
</dbReference>
<evidence type="ECO:0000259" key="2">
    <source>
        <dbReference type="PROSITE" id="PS50011"/>
    </source>
</evidence>
<keyword evidence="4" id="KW-1185">Reference proteome</keyword>